<proteinExistence type="predicted"/>
<dbReference type="AlphaFoldDB" id="A0A9P0GL57"/>
<dbReference type="Proteomes" id="UP001153636">
    <property type="component" value="Chromosome 9"/>
</dbReference>
<protein>
    <submittedName>
        <fullName evidence="1">Uncharacterized protein</fullName>
    </submittedName>
</protein>
<evidence type="ECO:0000313" key="1">
    <source>
        <dbReference type="EMBL" id="CAH1115177.1"/>
    </source>
</evidence>
<keyword evidence="2" id="KW-1185">Reference proteome</keyword>
<evidence type="ECO:0000313" key="2">
    <source>
        <dbReference type="Proteomes" id="UP001153636"/>
    </source>
</evidence>
<sequence>MFSSPGIQIYSSENAENMVQRKAGSQLVPRMPFIDRSVNGESPFDRKLNLKSGSKKSTTMKQKISPKLVKQEMLDSDLDGEDFVFSGKEIKDTYNDIWDSLPIGKETMKMLRNLDPQTPPPSPCKENKQPMLIDSDFLELPPPFICELQEPTLYDSSFEDDLPTVGPFEYFDVSI</sequence>
<reference evidence="1" key="1">
    <citation type="submission" date="2022-01" db="EMBL/GenBank/DDBJ databases">
        <authorList>
            <person name="King R."/>
        </authorList>
    </citation>
    <scope>NUCLEOTIDE SEQUENCE</scope>
</reference>
<gene>
    <name evidence="1" type="ORF">PSYICH_LOCUS15218</name>
</gene>
<dbReference type="OrthoDB" id="6763656at2759"/>
<accession>A0A9P0GL57</accession>
<organism evidence="1 2">
    <name type="scientific">Psylliodes chrysocephalus</name>
    <dbReference type="NCBI Taxonomy" id="3402493"/>
    <lineage>
        <taxon>Eukaryota</taxon>
        <taxon>Metazoa</taxon>
        <taxon>Ecdysozoa</taxon>
        <taxon>Arthropoda</taxon>
        <taxon>Hexapoda</taxon>
        <taxon>Insecta</taxon>
        <taxon>Pterygota</taxon>
        <taxon>Neoptera</taxon>
        <taxon>Endopterygota</taxon>
        <taxon>Coleoptera</taxon>
        <taxon>Polyphaga</taxon>
        <taxon>Cucujiformia</taxon>
        <taxon>Chrysomeloidea</taxon>
        <taxon>Chrysomelidae</taxon>
        <taxon>Galerucinae</taxon>
        <taxon>Alticini</taxon>
        <taxon>Psylliodes</taxon>
    </lineage>
</organism>
<dbReference type="EMBL" id="OV651821">
    <property type="protein sequence ID" value="CAH1115177.1"/>
    <property type="molecule type" value="Genomic_DNA"/>
</dbReference>
<name>A0A9P0GL57_9CUCU</name>